<keyword evidence="1" id="KW-1133">Transmembrane helix</keyword>
<protein>
    <submittedName>
        <fullName evidence="2">Hydroxymyristoyl-ACP dehydratase</fullName>
    </submittedName>
</protein>
<dbReference type="AlphaFoldDB" id="A0A1E4R7C0"/>
<feature type="transmembrane region" description="Helical" evidence="1">
    <location>
        <begin position="106"/>
        <end position="128"/>
    </location>
</feature>
<organism evidence="2 3">
    <name type="scientific">Lysinibacillus fusiformis</name>
    <dbReference type="NCBI Taxonomy" id="28031"/>
    <lineage>
        <taxon>Bacteria</taxon>
        <taxon>Bacillati</taxon>
        <taxon>Bacillota</taxon>
        <taxon>Bacilli</taxon>
        <taxon>Bacillales</taxon>
        <taxon>Bacillaceae</taxon>
        <taxon>Lysinibacillus</taxon>
    </lineage>
</organism>
<evidence type="ECO:0000313" key="3">
    <source>
        <dbReference type="Proteomes" id="UP000094784"/>
    </source>
</evidence>
<keyword evidence="1" id="KW-0812">Transmembrane</keyword>
<dbReference type="Proteomes" id="UP000094784">
    <property type="component" value="Unassembled WGS sequence"/>
</dbReference>
<evidence type="ECO:0000313" key="2">
    <source>
        <dbReference type="EMBL" id="ODV56268.1"/>
    </source>
</evidence>
<gene>
    <name evidence="2" type="ORF">BG258_10330</name>
</gene>
<accession>A0A1E4R7C0</accession>
<keyword evidence="1" id="KW-0472">Membrane</keyword>
<feature type="transmembrane region" description="Helical" evidence="1">
    <location>
        <begin position="81"/>
        <end position="100"/>
    </location>
</feature>
<sequence>MRVAIFECNEKLLRPEEALDNDFCDRFVQKMHKQILHKKLHQDIYQSYFVIFQQQYTTQELRFIIRILRQQAEEIMRLKPIFITLSGVILSMFTLIAAAMNSQMMMGHSLVQIVALAILSLNVTILFISYKIEKEHKRVQAVIALVDYYVTIYQTGDDHYAEHH</sequence>
<dbReference type="OrthoDB" id="2736049at2"/>
<reference evidence="2 3" key="1">
    <citation type="submission" date="2016-09" db="EMBL/GenBank/DDBJ databases">
        <title>Draft genome sequence of the soil isolate, Lysinibacillus fusiformis M5, a potential hypoxanthine producer.</title>
        <authorList>
            <person name="Gallegos-Monterrosa R."/>
            <person name="Maroti G."/>
            <person name="Balint B."/>
            <person name="Kovacs A.T."/>
        </authorList>
    </citation>
    <scope>NUCLEOTIDE SEQUENCE [LARGE SCALE GENOMIC DNA]</scope>
    <source>
        <strain evidence="2 3">M5</strain>
    </source>
</reference>
<comment type="caution">
    <text evidence="2">The sequence shown here is derived from an EMBL/GenBank/DDBJ whole genome shotgun (WGS) entry which is preliminary data.</text>
</comment>
<name>A0A1E4R7C0_9BACI</name>
<dbReference type="EMBL" id="MECQ01000001">
    <property type="protein sequence ID" value="ODV56268.1"/>
    <property type="molecule type" value="Genomic_DNA"/>
</dbReference>
<evidence type="ECO:0000256" key="1">
    <source>
        <dbReference type="SAM" id="Phobius"/>
    </source>
</evidence>
<proteinExistence type="predicted"/>